<gene>
    <name evidence="4" type="ORF">ASTO00021_LOCUS4488</name>
</gene>
<dbReference type="Gene3D" id="3.30.420.40">
    <property type="match status" value="1"/>
</dbReference>
<dbReference type="InterPro" id="IPR043129">
    <property type="entry name" value="ATPase_NBD"/>
</dbReference>
<dbReference type="CDD" id="cd10229">
    <property type="entry name" value="ASKHA_NBD_HSP70_HSPA12"/>
    <property type="match status" value="1"/>
</dbReference>
<evidence type="ECO:0000256" key="1">
    <source>
        <dbReference type="ARBA" id="ARBA00022741"/>
    </source>
</evidence>
<dbReference type="AlphaFoldDB" id="A0A7S3LLC2"/>
<dbReference type="PANTHER" id="PTHR14187">
    <property type="entry name" value="ALPHA KINASE/ELONGATION FACTOR 2 KINASE"/>
    <property type="match status" value="1"/>
</dbReference>
<dbReference type="SUPFAM" id="SSF53067">
    <property type="entry name" value="Actin-like ATPase domain"/>
    <property type="match status" value="2"/>
</dbReference>
<dbReference type="InterPro" id="IPR013126">
    <property type="entry name" value="Hsp_70_fam"/>
</dbReference>
<feature type="compositionally biased region" description="Polar residues" evidence="3">
    <location>
        <begin position="1"/>
        <end position="16"/>
    </location>
</feature>
<evidence type="ECO:0000256" key="3">
    <source>
        <dbReference type="SAM" id="MobiDB-lite"/>
    </source>
</evidence>
<keyword evidence="2" id="KW-0067">ATP-binding</keyword>
<feature type="region of interest" description="Disordered" evidence="3">
    <location>
        <begin position="1"/>
        <end position="38"/>
    </location>
</feature>
<sequence>MSYSDTKGSKGSQFTRTSDHGSLYGTGSSRSKKSRESEYAFDESQIEVLEGRAEQKQVVIGLDFGSTHSGFAYALTDKRNVKCAPMRSNGQFKEPSCALFEKDGTLIAYGIEARDTYLKRLAEERTIGAAGGNKANVASDYLYFDYDKLKMRLYGRASSNSISSETGSKETLKKKVFPKKGKSKRKKDADTIDAPILTAKSVTGDEVPLQPLVAAILDRLRAMSMNYVRENEENCKDLVEADVLWVLTVPAIWLESDKQFMREAAKQARIIDDVNSNDLILALEPECAAIRLSALKNINLETGDKLLVLDCGGGTVDVCAIEVSSDRKTDGRFRFRQLLEPSGGNWGATYIDDRFYRFLKKFCGSEVMEHVENNPAILQEVRHSWEKLKCSVTRKDFLPESDGRVIQLDRLLEILPEAIGDLVKRYNQIHKHPVGAKRTGLIKKELVLTPSILKTFFDPVVVKIVKHAVNLVKKPELQNLKHVVLVGGLGQCDYLRASLTKVLGRPVIVPSETSSVVMKGAVEFGMQPGVIESRRAALTIGVKTVIPYDITKHNEPPHKSHKYYNKGTKSYCLRDVFLKLVERGETVRVNQEVKQRFKAGNGVPSIKFDIYGSMRNDIKYITDPMCKRLGKLVIPVEQGTSPTFTCSIQVGFTELMAKVKNEDTGTEELMQIKLNRIGENALILDLATPSED</sequence>
<organism evidence="4">
    <name type="scientific">Aplanochytrium stocchinoi</name>
    <dbReference type="NCBI Taxonomy" id="215587"/>
    <lineage>
        <taxon>Eukaryota</taxon>
        <taxon>Sar</taxon>
        <taxon>Stramenopiles</taxon>
        <taxon>Bigyra</taxon>
        <taxon>Labyrinthulomycetes</taxon>
        <taxon>Thraustochytrida</taxon>
        <taxon>Thraustochytriidae</taxon>
        <taxon>Aplanochytrium</taxon>
    </lineage>
</organism>
<name>A0A7S3LLC2_9STRA</name>
<evidence type="ECO:0000256" key="2">
    <source>
        <dbReference type="ARBA" id="ARBA00022840"/>
    </source>
</evidence>
<accession>A0A7S3LLC2</accession>
<protein>
    <submittedName>
        <fullName evidence="4">Uncharacterized protein</fullName>
    </submittedName>
</protein>
<proteinExistence type="predicted"/>
<dbReference type="GO" id="GO:0005524">
    <property type="term" value="F:ATP binding"/>
    <property type="evidence" value="ECO:0007669"/>
    <property type="project" value="UniProtKB-KW"/>
</dbReference>
<keyword evidence="1" id="KW-0547">Nucleotide-binding</keyword>
<dbReference type="PANTHER" id="PTHR14187:SF5">
    <property type="entry name" value="HEAT SHOCK 70 KDA PROTEIN 12A"/>
    <property type="match status" value="1"/>
</dbReference>
<dbReference type="GO" id="GO:0140662">
    <property type="term" value="F:ATP-dependent protein folding chaperone"/>
    <property type="evidence" value="ECO:0007669"/>
    <property type="project" value="InterPro"/>
</dbReference>
<evidence type="ECO:0000313" key="4">
    <source>
        <dbReference type="EMBL" id="CAE0434184.1"/>
    </source>
</evidence>
<dbReference type="EMBL" id="HBIN01006161">
    <property type="protein sequence ID" value="CAE0434184.1"/>
    <property type="molecule type" value="Transcribed_RNA"/>
</dbReference>
<reference evidence="4" key="1">
    <citation type="submission" date="2021-01" db="EMBL/GenBank/DDBJ databases">
        <authorList>
            <person name="Corre E."/>
            <person name="Pelletier E."/>
            <person name="Niang G."/>
            <person name="Scheremetjew M."/>
            <person name="Finn R."/>
            <person name="Kale V."/>
            <person name="Holt S."/>
            <person name="Cochrane G."/>
            <person name="Meng A."/>
            <person name="Brown T."/>
            <person name="Cohen L."/>
        </authorList>
    </citation>
    <scope>NUCLEOTIDE SEQUENCE</scope>
    <source>
        <strain evidence="4">GSBS06</strain>
    </source>
</reference>
<dbReference type="Pfam" id="PF00012">
    <property type="entry name" value="HSP70"/>
    <property type="match status" value="1"/>
</dbReference>